<gene>
    <name evidence="2" type="ORF">V6N11_039073</name>
</gene>
<sequence length="96" mass="9988">MSDSNYLSGSIPPAVQESRFNLILEEDPSVTPNSPPTTSTVVASMSASVPTEPVSPGILVSPSDEVDPPVHKGLVPAVVMSRGKEPISHVSKPAKQ</sequence>
<evidence type="ECO:0000313" key="3">
    <source>
        <dbReference type="Proteomes" id="UP001396334"/>
    </source>
</evidence>
<feature type="region of interest" description="Disordered" evidence="1">
    <location>
        <begin position="50"/>
        <end position="71"/>
    </location>
</feature>
<evidence type="ECO:0000313" key="2">
    <source>
        <dbReference type="EMBL" id="KAK9026228.1"/>
    </source>
</evidence>
<dbReference type="EMBL" id="JBBPBN010000013">
    <property type="protein sequence ID" value="KAK9026228.1"/>
    <property type="molecule type" value="Genomic_DNA"/>
</dbReference>
<reference evidence="2 3" key="1">
    <citation type="journal article" date="2024" name="G3 (Bethesda)">
        <title>Genome assembly of Hibiscus sabdariffa L. provides insights into metabolisms of medicinal natural products.</title>
        <authorList>
            <person name="Kim T."/>
        </authorList>
    </citation>
    <scope>NUCLEOTIDE SEQUENCE [LARGE SCALE GENOMIC DNA]</scope>
    <source>
        <strain evidence="2">TK-2024</strain>
        <tissue evidence="2">Old leaves</tissue>
    </source>
</reference>
<organism evidence="2 3">
    <name type="scientific">Hibiscus sabdariffa</name>
    <name type="common">roselle</name>
    <dbReference type="NCBI Taxonomy" id="183260"/>
    <lineage>
        <taxon>Eukaryota</taxon>
        <taxon>Viridiplantae</taxon>
        <taxon>Streptophyta</taxon>
        <taxon>Embryophyta</taxon>
        <taxon>Tracheophyta</taxon>
        <taxon>Spermatophyta</taxon>
        <taxon>Magnoliopsida</taxon>
        <taxon>eudicotyledons</taxon>
        <taxon>Gunneridae</taxon>
        <taxon>Pentapetalae</taxon>
        <taxon>rosids</taxon>
        <taxon>malvids</taxon>
        <taxon>Malvales</taxon>
        <taxon>Malvaceae</taxon>
        <taxon>Malvoideae</taxon>
        <taxon>Hibiscus</taxon>
    </lineage>
</organism>
<accession>A0ABR2SMP0</accession>
<name>A0ABR2SMP0_9ROSI</name>
<protein>
    <submittedName>
        <fullName evidence="2">Uncharacterized protein</fullName>
    </submittedName>
</protein>
<proteinExistence type="predicted"/>
<keyword evidence="3" id="KW-1185">Reference proteome</keyword>
<evidence type="ECO:0000256" key="1">
    <source>
        <dbReference type="SAM" id="MobiDB-lite"/>
    </source>
</evidence>
<dbReference type="Proteomes" id="UP001396334">
    <property type="component" value="Unassembled WGS sequence"/>
</dbReference>
<comment type="caution">
    <text evidence="2">The sequence shown here is derived from an EMBL/GenBank/DDBJ whole genome shotgun (WGS) entry which is preliminary data.</text>
</comment>